<proteinExistence type="predicted"/>
<dbReference type="Proteomes" id="UP000000270">
    <property type="component" value="Chromosome"/>
</dbReference>
<reference evidence="3 4" key="3">
    <citation type="journal article" date="2008" name="BMC Genomics">
        <title>The genome of the versatile nitrogen fixer Azorhizobium caulinodans ORS571.</title>
        <authorList>
            <person name="Lee KB."/>
            <person name="Backer P.D."/>
            <person name="Aono T."/>
            <person name="Liu CT."/>
            <person name="Suzuki S."/>
            <person name="Suzuki T."/>
            <person name="Kaneko T."/>
            <person name="Yamada M."/>
            <person name="Tabata S."/>
            <person name="Kupfer D.M."/>
            <person name="Najar F.Z."/>
            <person name="Wiley G.B."/>
            <person name="Roe B."/>
            <person name="Binnewies T.T."/>
            <person name="Ussery D.W."/>
            <person name="D'Haeze W."/>
            <person name="Herder J.D."/>
            <person name="Gevers D."/>
            <person name="Vereecke D."/>
            <person name="Holsters M."/>
            <person name="Oyaizu H."/>
        </authorList>
    </citation>
    <scope>NUCLEOTIDE SEQUENCE [LARGE SCALE GENOMIC DNA]</scope>
    <source>
        <strain evidence="4">ATCC 43989 / DSM 5975 / JCM 20966 / LMG 6465 / NBRC 14845 / NCIMB 13405 / ORS 571</strain>
    </source>
</reference>
<name>A8HVN0_AZOC5</name>
<feature type="transmembrane region" description="Helical" evidence="1">
    <location>
        <begin position="100"/>
        <end position="128"/>
    </location>
</feature>
<dbReference type="EMBL" id="AP009384">
    <property type="protein sequence ID" value="BAF90333.1"/>
    <property type="molecule type" value="Genomic_DNA"/>
</dbReference>
<keyword evidence="1" id="KW-0472">Membrane</keyword>
<dbReference type="KEGG" id="azc:AZC_4335"/>
<keyword evidence="1" id="KW-1133">Transmembrane helix</keyword>
<evidence type="ECO:0000313" key="4">
    <source>
        <dbReference type="Proteomes" id="UP000000270"/>
    </source>
</evidence>
<feature type="transmembrane region" description="Helical" evidence="1">
    <location>
        <begin position="140"/>
        <end position="158"/>
    </location>
</feature>
<reference evidence="3 4" key="1">
    <citation type="journal article" date="2007" name="Appl. Environ. Microbiol.">
        <title>Rhizobial factors required for stem nodule maturation and maintenance in Sesbania rostrata-Azorhizobium caulinodans ORS571 symbiosis.</title>
        <authorList>
            <person name="Suzuki S."/>
            <person name="Aono T."/>
            <person name="Lee KB."/>
            <person name="Suzuki T."/>
            <person name="Liu CT."/>
            <person name="Miwa H."/>
            <person name="Wakao S."/>
            <person name="Iki T."/>
            <person name="Oyaizu H."/>
        </authorList>
    </citation>
    <scope>NUCLEOTIDE SEQUENCE [LARGE SCALE GENOMIC DNA]</scope>
    <source>
        <strain evidence="4">ATCC 43989 / DSM 5975 / JCM 20966 / LMG 6465 / NBRC 14845 / NCIMB 13405 / ORS 571</strain>
    </source>
</reference>
<reference evidence="4" key="2">
    <citation type="submission" date="2007-04" db="EMBL/GenBank/DDBJ databases">
        <title>Complete genome sequence of the nitrogen-fixing bacterium Azorhizobium caulinodans ORS571.</title>
        <authorList>
            <person name="Lee K.B."/>
            <person name="Backer P.D."/>
            <person name="Aono T."/>
            <person name="Liu C.T."/>
            <person name="Suzuki S."/>
            <person name="Suzuki T."/>
            <person name="Kaneko T."/>
            <person name="Yamada M."/>
            <person name="Tabata S."/>
            <person name="Kupfer D.M."/>
            <person name="Najar F.Z."/>
            <person name="Wiley G.B."/>
            <person name="Roe B."/>
            <person name="Binnewies T."/>
            <person name="Ussery D."/>
            <person name="Vereecke D."/>
            <person name="Gevers D."/>
            <person name="Holsters M."/>
            <person name="Oyaizu H."/>
        </authorList>
    </citation>
    <scope>NUCLEOTIDE SEQUENCE [LARGE SCALE GENOMIC DNA]</scope>
    <source>
        <strain evidence="4">ATCC 43989 / DSM 5975 / JCM 20966 / LMG 6465 / NBRC 14845 / NCIMB 13405 / ORS 571</strain>
    </source>
</reference>
<dbReference type="HOGENOM" id="CLU_110735_0_1_5"/>
<dbReference type="AlphaFoldDB" id="A8HVN0"/>
<dbReference type="eggNOG" id="ENOG5032T61">
    <property type="taxonomic scope" value="Bacteria"/>
</dbReference>
<reference evidence="3 4" key="5">
    <citation type="journal article" date="2010" name="Appl. Environ. Microbiol.">
        <title>phrR-like gene praR of Azorhizobium caulinodans ORS571 is essential for symbiosis with Sesbania rostrata and is involved in expression of reb genes.</title>
        <authorList>
            <person name="Akiba N."/>
            <person name="Aono T."/>
            <person name="Toyazaki H."/>
            <person name="Sato S."/>
            <person name="Oyaizu H."/>
        </authorList>
    </citation>
    <scope>NUCLEOTIDE SEQUENCE [LARGE SCALE GENOMIC DNA]</scope>
    <source>
        <strain evidence="4">ATCC 43989 / DSM 5975 / JCM 20966 / LMG 6465 / NBRC 14845 / NCIMB 13405 / ORS 571</strain>
    </source>
</reference>
<accession>A8HVN0</accession>
<reference evidence="3 4" key="6">
    <citation type="journal article" date="2011" name="Appl. Environ. Microbiol.">
        <title>Involvement of the azorhizobial chromosome partition gene (parA) in the onset of bacteroid differentiation during Sesbania rostrata stem nodule development.</title>
        <authorList>
            <person name="Liu CT."/>
            <person name="Lee KB."/>
            <person name="Wang YS."/>
            <person name="Peng MH."/>
            <person name="Lee KT."/>
            <person name="Suzuki S."/>
            <person name="Suzuki T."/>
            <person name="Oyaizu H."/>
        </authorList>
    </citation>
    <scope>NUCLEOTIDE SEQUENCE [LARGE SCALE GENOMIC DNA]</scope>
    <source>
        <strain evidence="4">ATCC 43989 / DSM 5975 / JCM 20966 / LMG 6465 / NBRC 14845 / NCIMB 13405 / ORS 571</strain>
    </source>
</reference>
<protein>
    <submittedName>
        <fullName evidence="3">Conserved hypothetical membrane protein</fullName>
    </submittedName>
</protein>
<dbReference type="Pfam" id="PF07331">
    <property type="entry name" value="TctB"/>
    <property type="match status" value="1"/>
</dbReference>
<dbReference type="InterPro" id="IPR009936">
    <property type="entry name" value="DUF1468"/>
</dbReference>
<dbReference type="STRING" id="438753.AZC_4335"/>
<keyword evidence="1" id="KW-0812">Transmembrane</keyword>
<sequence length="175" mass="17748">MAPAGAPPGAPLPAASGGSMDRKLNRPDMAGIAIALGLAALAAVIWWDATRLTLGSPYGLGPDAAPKVVAGGLALLAVANFITAWRGALPHREAGDFGAIAWIVGGLLVLIALIAFDGGFIPATAILFAATARAFGRRALLADLGIGFVIGLLAYLMFAKLLTLSLPMGPLERLL</sequence>
<evidence type="ECO:0000256" key="1">
    <source>
        <dbReference type="SAM" id="Phobius"/>
    </source>
</evidence>
<reference evidence="3 4" key="4">
    <citation type="journal article" date="2009" name="Appl. Environ. Microbiol.">
        <title>Comparative genome-wide transcriptional profiling of Azorhizobium caulinodans ORS571 grown under free-living and symbiotic conditions.</title>
        <authorList>
            <person name="Tsukada S."/>
            <person name="Aono T."/>
            <person name="Akiba N."/>
            <person name="Lee KB."/>
            <person name="Liu CT."/>
            <person name="Toyazaki H."/>
            <person name="Oyaizu H."/>
        </authorList>
    </citation>
    <scope>NUCLEOTIDE SEQUENCE [LARGE SCALE GENOMIC DNA]</scope>
    <source>
        <strain evidence="4">ATCC 43989 / DSM 5975 / JCM 20966 / LMG 6465 / NBRC 14845 / NCIMB 13405 / ORS 571</strain>
    </source>
</reference>
<organism evidence="3 4">
    <name type="scientific">Azorhizobium caulinodans (strain ATCC 43989 / DSM 5975 / JCM 20966 / LMG 6465 / NBRC 14845 / NCIMB 13405 / ORS 571)</name>
    <dbReference type="NCBI Taxonomy" id="438753"/>
    <lineage>
        <taxon>Bacteria</taxon>
        <taxon>Pseudomonadati</taxon>
        <taxon>Pseudomonadota</taxon>
        <taxon>Alphaproteobacteria</taxon>
        <taxon>Hyphomicrobiales</taxon>
        <taxon>Xanthobacteraceae</taxon>
        <taxon>Azorhizobium</taxon>
    </lineage>
</organism>
<evidence type="ECO:0000313" key="3">
    <source>
        <dbReference type="EMBL" id="BAF90333.1"/>
    </source>
</evidence>
<feature type="domain" description="DUF1468" evidence="2">
    <location>
        <begin position="33"/>
        <end position="167"/>
    </location>
</feature>
<evidence type="ECO:0000259" key="2">
    <source>
        <dbReference type="Pfam" id="PF07331"/>
    </source>
</evidence>
<gene>
    <name evidence="3" type="ordered locus">AZC_4335</name>
</gene>
<feature type="transmembrane region" description="Helical" evidence="1">
    <location>
        <begin position="68"/>
        <end position="88"/>
    </location>
</feature>
<feature type="transmembrane region" description="Helical" evidence="1">
    <location>
        <begin position="29"/>
        <end position="47"/>
    </location>
</feature>
<keyword evidence="4" id="KW-1185">Reference proteome</keyword>